<dbReference type="PANTHER" id="PTHR42928">
    <property type="entry name" value="TRICARBOXYLATE-BINDING PROTEIN"/>
    <property type="match status" value="1"/>
</dbReference>
<dbReference type="Pfam" id="PF03401">
    <property type="entry name" value="TctC"/>
    <property type="match status" value="1"/>
</dbReference>
<dbReference type="OrthoDB" id="9780943at2"/>
<dbReference type="PANTHER" id="PTHR42928:SF5">
    <property type="entry name" value="BLR1237 PROTEIN"/>
    <property type="match status" value="1"/>
</dbReference>
<evidence type="ECO:0000313" key="4">
    <source>
        <dbReference type="Proteomes" id="UP000236884"/>
    </source>
</evidence>
<accession>A0A0S3Q074</accession>
<dbReference type="RefSeq" id="WP_096358245.1">
    <property type="nucleotide sequence ID" value="NZ_AP014946.1"/>
</dbReference>
<name>A0A0S3Q074_9BRAD</name>
<feature type="chain" id="PRO_5006616066" evidence="2">
    <location>
        <begin position="29"/>
        <end position="324"/>
    </location>
</feature>
<dbReference type="Proteomes" id="UP000236884">
    <property type="component" value="Chromosome"/>
</dbReference>
<comment type="similarity">
    <text evidence="1">Belongs to the UPF0065 (bug) family.</text>
</comment>
<reference evidence="3 4" key="1">
    <citation type="submission" date="2015-08" db="EMBL/GenBank/DDBJ databases">
        <title>Investigation of the bacterial diversity of lava forest soil.</title>
        <authorList>
            <person name="Lee J.S."/>
        </authorList>
    </citation>
    <scope>NUCLEOTIDE SEQUENCE [LARGE SCALE GENOMIC DNA]</scope>
    <source>
        <strain evidence="3 4">GJW-30</strain>
    </source>
</reference>
<dbReference type="Gene3D" id="3.40.190.150">
    <property type="entry name" value="Bordetella uptake gene, domain 1"/>
    <property type="match status" value="1"/>
</dbReference>
<dbReference type="AlphaFoldDB" id="A0A0S3Q074"/>
<dbReference type="InterPro" id="IPR042100">
    <property type="entry name" value="Bug_dom1"/>
</dbReference>
<sequence>MLHRRRLLGLAGATLAMPAITRSAFAQAYPARPVKWVVGFAPGGITDMTARLIAQRLAERLGQAFVIENRAGAGGNVGTESVARAEPDGYTLLQTTTTNAINAALYKNLPFDTMRDLAPVAGIMRAPGLLVVANSVPAKTVGELVAYAKKNPGKLSIGTGGNGSSQHAYGELFKMLAGIEMLVVPFRGGAPAIAALMGGQIDVVIGPAAEAMELAAAGKIRALGVTSKERIASMPDVPPISDELPGYETGGWHGVCTTAKTPPAVIEILSRGVMAAVAEPKIVERITQMAGTPMPLDAAGFRQFMTDEIEKWEKVVKFAGMRAE</sequence>
<keyword evidence="2" id="KW-0732">Signal</keyword>
<protein>
    <submittedName>
        <fullName evidence="3">Tripartite tricarboxylate transporter family receptor</fullName>
    </submittedName>
</protein>
<evidence type="ECO:0000256" key="1">
    <source>
        <dbReference type="ARBA" id="ARBA00006987"/>
    </source>
</evidence>
<proteinExistence type="inferred from homology"/>
<dbReference type="CDD" id="cd13578">
    <property type="entry name" value="PBP2_Bug27"/>
    <property type="match status" value="1"/>
</dbReference>
<keyword evidence="4" id="KW-1185">Reference proteome</keyword>
<evidence type="ECO:0000313" key="3">
    <source>
        <dbReference type="EMBL" id="BAT61565.1"/>
    </source>
</evidence>
<dbReference type="PIRSF" id="PIRSF017082">
    <property type="entry name" value="YflP"/>
    <property type="match status" value="1"/>
</dbReference>
<dbReference type="SUPFAM" id="SSF53850">
    <property type="entry name" value="Periplasmic binding protein-like II"/>
    <property type="match status" value="1"/>
</dbReference>
<gene>
    <name evidence="3" type="ORF">GJW-30_1_04124</name>
</gene>
<organism evidence="3 4">
    <name type="scientific">Variibacter gotjawalensis</name>
    <dbReference type="NCBI Taxonomy" id="1333996"/>
    <lineage>
        <taxon>Bacteria</taxon>
        <taxon>Pseudomonadati</taxon>
        <taxon>Pseudomonadota</taxon>
        <taxon>Alphaproteobacteria</taxon>
        <taxon>Hyphomicrobiales</taxon>
        <taxon>Nitrobacteraceae</taxon>
        <taxon>Variibacter</taxon>
    </lineage>
</organism>
<dbReference type="KEGG" id="vgo:GJW-30_1_04124"/>
<dbReference type="EMBL" id="AP014946">
    <property type="protein sequence ID" value="BAT61565.1"/>
    <property type="molecule type" value="Genomic_DNA"/>
</dbReference>
<feature type="signal peptide" evidence="2">
    <location>
        <begin position="1"/>
        <end position="28"/>
    </location>
</feature>
<dbReference type="Gene3D" id="3.40.190.10">
    <property type="entry name" value="Periplasmic binding protein-like II"/>
    <property type="match status" value="1"/>
</dbReference>
<dbReference type="InterPro" id="IPR005064">
    <property type="entry name" value="BUG"/>
</dbReference>
<evidence type="ECO:0000256" key="2">
    <source>
        <dbReference type="SAM" id="SignalP"/>
    </source>
</evidence>
<keyword evidence="3" id="KW-0675">Receptor</keyword>